<keyword evidence="7" id="KW-0328">Glycosyltransferase</keyword>
<dbReference type="EMBL" id="FMBM01000002">
    <property type="protein sequence ID" value="SCC80284.1"/>
    <property type="molecule type" value="Genomic_DNA"/>
</dbReference>
<dbReference type="GO" id="GO:0005543">
    <property type="term" value="F:phospholipid binding"/>
    <property type="evidence" value="ECO:0007669"/>
    <property type="project" value="TreeGrafter"/>
</dbReference>
<evidence type="ECO:0000313" key="14">
    <source>
        <dbReference type="Proteomes" id="UP000050497"/>
    </source>
</evidence>
<evidence type="ECO:0000256" key="9">
    <source>
        <dbReference type="ARBA" id="ARBA00023098"/>
    </source>
</evidence>
<dbReference type="SUPFAM" id="SSF53756">
    <property type="entry name" value="UDP-Glycosyltransferase/glycogen phosphorylase"/>
    <property type="match status" value="1"/>
</dbReference>
<sequence length="397" mass="43103">MSEDATRPLCIYLVAGEESGDQLGAELMRALRRTQPDREFVFFGLGGARMQREGLTSLFAMEEISVMGLVPVIAKLPGIVARAYRVIADIVAHDPDALVIIDSPDFTQPIAKRVHKRAPQIPIINYVSPSVWAWRPGRARKMRGYIDHVLALKPFEPAAHERLGGPPCSYVGHPLIERRDALQPAEGERRPLGDGPLELLVLPGSRRSELRRLAEPFAGALARFCESWEGEINLTLPAIAHLAPEITQITRNWPIVPQIVQGEEAKCAAFRRGQAALAASGTVTLELALSGVPMVVAYKVSRLEEQLKHLIKVDSIVLANLILGENVIPEFIQADCAPGPLADALRAIVTPGPARDAQLAGFARLDAAMDIGDEAPSDRAARLVRETMAARGRLPAG</sequence>
<comment type="similarity">
    <text evidence="2">Belongs to the LpxB family.</text>
</comment>
<dbReference type="PATRIC" id="fig|1653334.4.peg.2185"/>
<keyword evidence="5" id="KW-0444">Lipid biosynthesis</keyword>
<dbReference type="Proteomes" id="UP000182800">
    <property type="component" value="Unassembled WGS sequence"/>
</dbReference>
<keyword evidence="9" id="KW-0443">Lipid metabolism</keyword>
<evidence type="ECO:0000256" key="2">
    <source>
        <dbReference type="ARBA" id="ARBA00007868"/>
    </source>
</evidence>
<dbReference type="GO" id="GO:0016020">
    <property type="term" value="C:membrane"/>
    <property type="evidence" value="ECO:0007669"/>
    <property type="project" value="GOC"/>
</dbReference>
<proteinExistence type="inferred from homology"/>
<dbReference type="STRING" id="1653334.GA0071312_1402"/>
<name>A0A0P7Y4M9_9HYPH</name>
<protein>
    <recommendedName>
        <fullName evidence="4 11">Lipid-A-disaccharide synthase</fullName>
        <ecNumber evidence="3 11">2.4.1.182</ecNumber>
    </recommendedName>
</protein>
<evidence type="ECO:0000256" key="6">
    <source>
        <dbReference type="ARBA" id="ARBA00022556"/>
    </source>
</evidence>
<comment type="catalytic activity">
    <reaction evidence="10">
        <text>a lipid X + a UDP-2-N,3-O-bis[(3R)-3-hydroxyacyl]-alpha-D-glucosamine = a lipid A disaccharide + UDP + H(+)</text>
        <dbReference type="Rhea" id="RHEA:67828"/>
        <dbReference type="ChEBI" id="CHEBI:15378"/>
        <dbReference type="ChEBI" id="CHEBI:58223"/>
        <dbReference type="ChEBI" id="CHEBI:137748"/>
        <dbReference type="ChEBI" id="CHEBI:176338"/>
        <dbReference type="ChEBI" id="CHEBI:176343"/>
        <dbReference type="EC" id="2.4.1.182"/>
    </reaction>
</comment>
<evidence type="ECO:0000256" key="1">
    <source>
        <dbReference type="ARBA" id="ARBA00002056"/>
    </source>
</evidence>
<evidence type="ECO:0000256" key="7">
    <source>
        <dbReference type="ARBA" id="ARBA00022676"/>
    </source>
</evidence>
<reference evidence="12 14" key="1">
    <citation type="submission" date="2015-09" db="EMBL/GenBank/DDBJ databases">
        <title>Identification and resolution of microdiversity through metagenomic sequencing of parallel consortia.</title>
        <authorList>
            <person name="Nelson W.C."/>
            <person name="Romine M.F."/>
            <person name="Lindemann S.R."/>
        </authorList>
    </citation>
    <scope>NUCLEOTIDE SEQUENCE [LARGE SCALE GENOMIC DNA]</scope>
    <source>
        <strain evidence="12">HL-109</strain>
    </source>
</reference>
<dbReference type="PANTHER" id="PTHR30372">
    <property type="entry name" value="LIPID-A-DISACCHARIDE SYNTHASE"/>
    <property type="match status" value="1"/>
</dbReference>
<dbReference type="NCBIfam" id="TIGR00215">
    <property type="entry name" value="lpxB"/>
    <property type="match status" value="1"/>
</dbReference>
<dbReference type="AlphaFoldDB" id="A0A0P7Y4M9"/>
<reference evidence="13 15" key="2">
    <citation type="submission" date="2016-08" db="EMBL/GenBank/DDBJ databases">
        <authorList>
            <person name="Varghese N."/>
            <person name="Submissions Spin"/>
        </authorList>
    </citation>
    <scope>NUCLEOTIDE SEQUENCE [LARGE SCALE GENOMIC DNA]</scope>
    <source>
        <strain evidence="13 15">HL-109</strain>
    </source>
</reference>
<keyword evidence="15" id="KW-1185">Reference proteome</keyword>
<gene>
    <name evidence="12" type="primary">lpxB</name>
    <name evidence="13" type="ORF">GA0071312_1402</name>
    <name evidence="12" type="ORF">HLUCCO17_05595</name>
</gene>
<evidence type="ECO:0000256" key="10">
    <source>
        <dbReference type="ARBA" id="ARBA00048975"/>
    </source>
</evidence>
<keyword evidence="8" id="KW-0808">Transferase</keyword>
<dbReference type="GO" id="GO:0008915">
    <property type="term" value="F:lipid-A-disaccharide synthase activity"/>
    <property type="evidence" value="ECO:0007669"/>
    <property type="project" value="UniProtKB-UniRule"/>
</dbReference>
<evidence type="ECO:0000256" key="5">
    <source>
        <dbReference type="ARBA" id="ARBA00022516"/>
    </source>
</evidence>
<evidence type="ECO:0000313" key="15">
    <source>
        <dbReference type="Proteomes" id="UP000182800"/>
    </source>
</evidence>
<keyword evidence="6" id="KW-0441">Lipid A biosynthesis</keyword>
<evidence type="ECO:0000313" key="12">
    <source>
        <dbReference type="EMBL" id="KPQ11659.1"/>
    </source>
</evidence>
<evidence type="ECO:0000256" key="3">
    <source>
        <dbReference type="ARBA" id="ARBA00012687"/>
    </source>
</evidence>
<organism evidence="12 14">
    <name type="scientific">Saliniramus fredricksonii</name>
    <dbReference type="NCBI Taxonomy" id="1653334"/>
    <lineage>
        <taxon>Bacteria</taxon>
        <taxon>Pseudomonadati</taxon>
        <taxon>Pseudomonadota</taxon>
        <taxon>Alphaproteobacteria</taxon>
        <taxon>Hyphomicrobiales</taxon>
        <taxon>Salinarimonadaceae</taxon>
        <taxon>Saliniramus</taxon>
    </lineage>
</organism>
<dbReference type="GO" id="GO:0009245">
    <property type="term" value="P:lipid A biosynthetic process"/>
    <property type="evidence" value="ECO:0007669"/>
    <property type="project" value="UniProtKB-UniRule"/>
</dbReference>
<dbReference type="Pfam" id="PF02684">
    <property type="entry name" value="LpxB"/>
    <property type="match status" value="1"/>
</dbReference>
<dbReference type="PANTHER" id="PTHR30372:SF4">
    <property type="entry name" value="LIPID-A-DISACCHARIDE SYNTHASE, MITOCHONDRIAL-RELATED"/>
    <property type="match status" value="1"/>
</dbReference>
<dbReference type="InterPro" id="IPR003835">
    <property type="entry name" value="Glyco_trans_19"/>
</dbReference>
<evidence type="ECO:0000256" key="4">
    <source>
        <dbReference type="ARBA" id="ARBA00020902"/>
    </source>
</evidence>
<evidence type="ECO:0000313" key="13">
    <source>
        <dbReference type="EMBL" id="SCC80284.1"/>
    </source>
</evidence>
<dbReference type="Proteomes" id="UP000050497">
    <property type="component" value="Unassembled WGS sequence"/>
</dbReference>
<evidence type="ECO:0000256" key="11">
    <source>
        <dbReference type="NCBIfam" id="TIGR00215"/>
    </source>
</evidence>
<evidence type="ECO:0000256" key="8">
    <source>
        <dbReference type="ARBA" id="ARBA00022679"/>
    </source>
</evidence>
<dbReference type="EMBL" id="LJSX01000006">
    <property type="protein sequence ID" value="KPQ11659.1"/>
    <property type="molecule type" value="Genomic_DNA"/>
</dbReference>
<dbReference type="RefSeq" id="WP_074444367.1">
    <property type="nucleotide sequence ID" value="NZ_FMBM01000002.1"/>
</dbReference>
<comment type="caution">
    <text evidence="12">The sequence shown here is derived from an EMBL/GenBank/DDBJ whole genome shotgun (WGS) entry which is preliminary data.</text>
</comment>
<dbReference type="OrthoDB" id="9801642at2"/>
<dbReference type="EC" id="2.4.1.182" evidence="3 11"/>
<comment type="function">
    <text evidence="1">Condensation of UDP-2,3-diacylglucosamine and 2,3-diacylglucosamine-1-phosphate to form lipid A disaccharide, a precursor of lipid A, a phosphorylated glycolipid that anchors the lipopolysaccharide to the outer membrane of the cell.</text>
</comment>
<accession>A0A0P7Y4M9</accession>